<organism evidence="2 3">
    <name type="scientific">Neosartorya fischeri (strain ATCC 1020 / DSM 3700 / CBS 544.65 / FGSC A1164 / JCM 1740 / NRRL 181 / WB 181)</name>
    <name type="common">Aspergillus fischerianus</name>
    <dbReference type="NCBI Taxonomy" id="331117"/>
    <lineage>
        <taxon>Eukaryota</taxon>
        <taxon>Fungi</taxon>
        <taxon>Dikarya</taxon>
        <taxon>Ascomycota</taxon>
        <taxon>Pezizomycotina</taxon>
        <taxon>Eurotiomycetes</taxon>
        <taxon>Eurotiomycetidae</taxon>
        <taxon>Eurotiales</taxon>
        <taxon>Aspergillaceae</taxon>
        <taxon>Aspergillus</taxon>
        <taxon>Aspergillus subgen. Fumigati</taxon>
    </lineage>
</organism>
<dbReference type="EMBL" id="DS027684">
    <property type="protein sequence ID" value="EAW25726.1"/>
    <property type="molecule type" value="Genomic_DNA"/>
</dbReference>
<dbReference type="RefSeq" id="XP_001267623.1">
    <property type="nucleotide sequence ID" value="XM_001267622.1"/>
</dbReference>
<feature type="compositionally biased region" description="Basic and acidic residues" evidence="1">
    <location>
        <begin position="16"/>
        <end position="34"/>
    </location>
</feature>
<dbReference type="KEGG" id="nfi:NFIA_045450"/>
<dbReference type="OrthoDB" id="2283488at2759"/>
<evidence type="ECO:0000313" key="2">
    <source>
        <dbReference type="EMBL" id="EAW25726.1"/>
    </source>
</evidence>
<keyword evidence="3" id="KW-1185">Reference proteome</keyword>
<evidence type="ECO:0000256" key="1">
    <source>
        <dbReference type="SAM" id="MobiDB-lite"/>
    </source>
</evidence>
<feature type="compositionally biased region" description="Pro residues" evidence="1">
    <location>
        <begin position="1"/>
        <end position="10"/>
    </location>
</feature>
<dbReference type="STRING" id="331117.A1CVE9"/>
<dbReference type="VEuPathDB" id="FungiDB:NFIA_045450"/>
<accession>A1CVE9</accession>
<protein>
    <submittedName>
        <fullName evidence="2">Uncharacterized protein</fullName>
    </submittedName>
</protein>
<name>A1CVE9_NEOFI</name>
<dbReference type="GeneID" id="4594233"/>
<dbReference type="HOGENOM" id="CLU_1845631_0_0_1"/>
<sequence>MPPIPIPPPTVTTGRCEWKTDSRGQGKDGTESIHARTPHKPNVHLGFYDRRAEILAAHDAKSLYSDSSSLETSVEFLTSQMDKIREWLRSVPDAMKTNKRKDGGEPFSTDRSRLDLERYAPSWCSANGFSSSFSTTTSL</sequence>
<proteinExistence type="predicted"/>
<dbReference type="eggNOG" id="ENOG502SIGA">
    <property type="taxonomic scope" value="Eukaryota"/>
</dbReference>
<feature type="region of interest" description="Disordered" evidence="1">
    <location>
        <begin position="1"/>
        <end position="41"/>
    </location>
</feature>
<dbReference type="Proteomes" id="UP000006702">
    <property type="component" value="Unassembled WGS sequence"/>
</dbReference>
<gene>
    <name evidence="2" type="ORF">NFIA_045450</name>
</gene>
<reference evidence="3" key="1">
    <citation type="journal article" date="2008" name="PLoS Genet.">
        <title>Genomic islands in the pathogenic filamentous fungus Aspergillus fumigatus.</title>
        <authorList>
            <person name="Fedorova N.D."/>
            <person name="Khaldi N."/>
            <person name="Joardar V.S."/>
            <person name="Maiti R."/>
            <person name="Amedeo P."/>
            <person name="Anderson M.J."/>
            <person name="Crabtree J."/>
            <person name="Silva J.C."/>
            <person name="Badger J.H."/>
            <person name="Albarraq A."/>
            <person name="Angiuoli S."/>
            <person name="Bussey H."/>
            <person name="Bowyer P."/>
            <person name="Cotty P.J."/>
            <person name="Dyer P.S."/>
            <person name="Egan A."/>
            <person name="Galens K."/>
            <person name="Fraser-Liggett C.M."/>
            <person name="Haas B.J."/>
            <person name="Inman J.M."/>
            <person name="Kent R."/>
            <person name="Lemieux S."/>
            <person name="Malavazi I."/>
            <person name="Orvis J."/>
            <person name="Roemer T."/>
            <person name="Ronning C.M."/>
            <person name="Sundaram J.P."/>
            <person name="Sutton G."/>
            <person name="Turner G."/>
            <person name="Venter J.C."/>
            <person name="White O.R."/>
            <person name="Whitty B.R."/>
            <person name="Youngman P."/>
            <person name="Wolfe K.H."/>
            <person name="Goldman G.H."/>
            <person name="Wortman J.R."/>
            <person name="Jiang B."/>
            <person name="Denning D.W."/>
            <person name="Nierman W.C."/>
        </authorList>
    </citation>
    <scope>NUCLEOTIDE SEQUENCE [LARGE SCALE GENOMIC DNA]</scope>
    <source>
        <strain evidence="3">ATCC 1020 / DSM 3700 / CBS 544.65 / FGSC A1164 / JCM 1740 / NRRL 181 / WB 181</strain>
    </source>
</reference>
<dbReference type="AlphaFoldDB" id="A1CVE9"/>
<evidence type="ECO:0000313" key="3">
    <source>
        <dbReference type="Proteomes" id="UP000006702"/>
    </source>
</evidence>